<keyword evidence="1" id="KW-0472">Membrane</keyword>
<dbReference type="HOGENOM" id="CLU_036466_0_0_2"/>
<keyword evidence="1" id="KW-0812">Transmembrane</keyword>
<dbReference type="KEGG" id="mjh:JH146_0113"/>
<feature type="transmembrane region" description="Helical" evidence="1">
    <location>
        <begin position="531"/>
        <end position="549"/>
    </location>
</feature>
<proteinExistence type="predicted"/>
<evidence type="ECO:0000313" key="3">
    <source>
        <dbReference type="Proteomes" id="UP000028781"/>
    </source>
</evidence>
<gene>
    <name evidence="2" type="ORF">JH146_0113</name>
</gene>
<dbReference type="Proteomes" id="UP000028781">
    <property type="component" value="Chromosome"/>
</dbReference>
<keyword evidence="1" id="KW-1133">Transmembrane helix</keyword>
<dbReference type="EMBL" id="CP009149">
    <property type="protein sequence ID" value="AIJ04964.1"/>
    <property type="molecule type" value="Genomic_DNA"/>
</dbReference>
<protein>
    <recommendedName>
        <fullName evidence="4">S-layer domain-like protein</fullName>
    </recommendedName>
</protein>
<dbReference type="Gene3D" id="2.60.40.10">
    <property type="entry name" value="Immunoglobulins"/>
    <property type="match status" value="2"/>
</dbReference>
<evidence type="ECO:0000313" key="2">
    <source>
        <dbReference type="EMBL" id="AIJ04964.1"/>
    </source>
</evidence>
<dbReference type="PANTHER" id="PTHR35902">
    <property type="entry name" value="S-LAYER DOMAIN-LIKE PROTEIN-RELATED"/>
    <property type="match status" value="1"/>
</dbReference>
<accession>A0A076LHG0</accession>
<dbReference type="PANTHER" id="PTHR35902:SF3">
    <property type="entry name" value="NPCBM-ASSOCIATED, NEW3 DOMAIN OF ALPHA-GALACTOSIDASE"/>
    <property type="match status" value="1"/>
</dbReference>
<dbReference type="OrthoDB" id="56770at2157"/>
<name>A0A076LHG0_9EURY</name>
<dbReference type="STRING" id="1301915.JH146_0113"/>
<keyword evidence="3" id="KW-1185">Reference proteome</keyword>
<dbReference type="AlphaFoldDB" id="A0A076LHG0"/>
<reference evidence="2 3" key="1">
    <citation type="journal article" date="2015" name="Int. J. Syst. Evol. Microbiol.">
        <title>M ethanocaldococcus bathoardescens sp. nov., a hyperthermophilic methanogen isolated from a volcanically active deep-sea hydrothermal vent.</title>
        <authorList>
            <person name="Stewart L.C."/>
            <person name="Jung J.H."/>
            <person name="Kim Y.T."/>
            <person name="Kwon S.W."/>
            <person name="Park C.S."/>
            <person name="Holden J.F."/>
        </authorList>
    </citation>
    <scope>NUCLEOTIDE SEQUENCE [LARGE SCALE GENOMIC DNA]</scope>
    <source>
        <strain evidence="2 3">JH146</strain>
    </source>
</reference>
<evidence type="ECO:0000256" key="1">
    <source>
        <dbReference type="SAM" id="Phobius"/>
    </source>
</evidence>
<evidence type="ECO:0008006" key="4">
    <source>
        <dbReference type="Google" id="ProtNLM"/>
    </source>
</evidence>
<dbReference type="InterPro" id="IPR013783">
    <property type="entry name" value="Ig-like_fold"/>
</dbReference>
<dbReference type="RefSeq" id="WP_048201179.1">
    <property type="nucleotide sequence ID" value="NZ_CP009149.1"/>
</dbReference>
<organism evidence="2 3">
    <name type="scientific">Methanocaldococcus bathoardescens</name>
    <dbReference type="NCBI Taxonomy" id="1301915"/>
    <lineage>
        <taxon>Archaea</taxon>
        <taxon>Methanobacteriati</taxon>
        <taxon>Methanobacteriota</taxon>
        <taxon>Methanomada group</taxon>
        <taxon>Methanococci</taxon>
        <taxon>Methanococcales</taxon>
        <taxon>Methanocaldococcaceae</taxon>
        <taxon>Methanocaldococcus</taxon>
    </lineage>
</organism>
<dbReference type="GeneID" id="24890704"/>
<sequence>MRKIVLYVLSFLLSLSLVSSSLALQVLEPEYQPKVIHPGDDVDLWIKVANDNYEDNTKIENLVVKVKPHYPFELKQVNPIKGKVIINELNPGEPYTCYFKLHVNEGAKSGNYRIDVIVSYDLVEYSNGEEVSRYHYNFSKIYYLPVYGIADFEVNGLKNLTPGKTENVTISIKNVGTGVAKQVNVYIGYTLNAQKVGEESKEVSMYGVTESQSKDILLPIPIPQNSPITPIGKTKFYLDYLKSGDKKEINILFHTSPNLVEGSYPIPVVITWIDEDGVKRAEQMVLGLYVKGDISLDISNVITDPKEIKPGTTYARIDVTITNNGHAEAKNVKLKLETSYPFKDSWSNCNIKDVGNLMPGAFKVASFYIDVDKYAKAGTYKVPIKISYMDTEDHKFVTTKYIEIYIKPKPLFKILTQNVSVLAGKENNVYVKIKNIGNEKAVRVKVSAIKNSGQPFDYPVKSDTIGTLYPNQTGVAHIVIKPDADATSKPYYITLEIRCAGDSDEGDDNVYVYQEPLKVVVNNSNSKGYEILLGIIAVIAIVLIVGYVFRRKNSRDKE</sequence>